<evidence type="ECO:0000313" key="1">
    <source>
        <dbReference type="EMBL" id="MBC2398971.1"/>
    </source>
</evidence>
<dbReference type="RefSeq" id="WP_035148839.1">
    <property type="nucleotide sequence ID" value="NZ_JAAZWO010000020.1"/>
</dbReference>
<gene>
    <name evidence="1" type="ORF">HGG79_14485</name>
</gene>
<organism evidence="1 2">
    <name type="scientific">Clostridium tetanomorphum</name>
    <dbReference type="NCBI Taxonomy" id="1553"/>
    <lineage>
        <taxon>Bacteria</taxon>
        <taxon>Bacillati</taxon>
        <taxon>Bacillota</taxon>
        <taxon>Clostridia</taxon>
        <taxon>Eubacteriales</taxon>
        <taxon>Clostridiaceae</taxon>
        <taxon>Clostridium</taxon>
    </lineage>
</organism>
<proteinExistence type="predicted"/>
<comment type="caution">
    <text evidence="1">The sequence shown here is derived from an EMBL/GenBank/DDBJ whole genome shotgun (WGS) entry which is preliminary data.</text>
</comment>
<accession>A0A923ECT5</accession>
<dbReference type="Proteomes" id="UP000563151">
    <property type="component" value="Unassembled WGS sequence"/>
</dbReference>
<dbReference type="EMBL" id="JAAZWO010000020">
    <property type="protein sequence ID" value="MBC2398971.1"/>
    <property type="molecule type" value="Genomic_DNA"/>
</dbReference>
<sequence length="48" mass="5869">MIKIKAIYSTENEKERLLQELKTNFEVLKVSKEYKNEGQYRRIHIDLK</sequence>
<reference evidence="1 2" key="1">
    <citation type="submission" date="2020-04" db="EMBL/GenBank/DDBJ databases">
        <title>Genomic insights into acetone-butanol-ethanol (ABE) fermentation by sequencing solventogenic clostridia strains.</title>
        <authorList>
            <person name="Brown S."/>
        </authorList>
    </citation>
    <scope>NUCLEOTIDE SEQUENCE [LARGE SCALE GENOMIC DNA]</scope>
    <source>
        <strain evidence="1 2">DJ011</strain>
    </source>
</reference>
<dbReference type="AlphaFoldDB" id="A0A923ECT5"/>
<protein>
    <submittedName>
        <fullName evidence="1">Uncharacterized protein</fullName>
    </submittedName>
</protein>
<keyword evidence="2" id="KW-1185">Reference proteome</keyword>
<name>A0A923ECT5_CLOTT</name>
<evidence type="ECO:0000313" key="2">
    <source>
        <dbReference type="Proteomes" id="UP000563151"/>
    </source>
</evidence>